<reference evidence="1 2" key="1">
    <citation type="journal article" date="2019" name="Emerg. Microbes Infect.">
        <title>Comprehensive subspecies identification of 175 nontuberculous mycobacteria species based on 7547 genomic profiles.</title>
        <authorList>
            <person name="Matsumoto Y."/>
            <person name="Kinjo T."/>
            <person name="Motooka D."/>
            <person name="Nabeya D."/>
            <person name="Jung N."/>
            <person name="Uechi K."/>
            <person name="Horii T."/>
            <person name="Iida T."/>
            <person name="Fujita J."/>
            <person name="Nakamura S."/>
        </authorList>
    </citation>
    <scope>NUCLEOTIDE SEQUENCE [LARGE SCALE GENOMIC DNA]</scope>
    <source>
        <strain evidence="1 2">JCM 15653</strain>
    </source>
</reference>
<organism evidence="1 2">
    <name type="scientific">Mycolicibacterium boenickei</name>
    <dbReference type="NCBI Taxonomy" id="146017"/>
    <lineage>
        <taxon>Bacteria</taxon>
        <taxon>Bacillati</taxon>
        <taxon>Actinomycetota</taxon>
        <taxon>Actinomycetes</taxon>
        <taxon>Mycobacteriales</taxon>
        <taxon>Mycobacteriaceae</taxon>
        <taxon>Mycolicibacterium</taxon>
    </lineage>
</organism>
<evidence type="ECO:0000313" key="2">
    <source>
        <dbReference type="Proteomes" id="UP000466683"/>
    </source>
</evidence>
<sequence>MPSHGNTGIFAGGAVVPGLALIEVLPFVVQIVLVAVSWQVGRAFATGAETTDTAAKLAIKNANPRPVIMPFPFRAMTTPEVSCAARADICPLITGRPIRRQGNPHRAGCCSPRPC</sequence>
<dbReference type="Proteomes" id="UP000466683">
    <property type="component" value="Chromosome"/>
</dbReference>
<protein>
    <submittedName>
        <fullName evidence="1">Uncharacterized protein</fullName>
    </submittedName>
</protein>
<name>A0ABN5ZAF5_9MYCO</name>
<dbReference type="EMBL" id="AP022579">
    <property type="protein sequence ID" value="BBX90883.1"/>
    <property type="molecule type" value="Genomic_DNA"/>
</dbReference>
<evidence type="ECO:0000313" key="1">
    <source>
        <dbReference type="EMBL" id="BBX90883.1"/>
    </source>
</evidence>
<keyword evidence="2" id="KW-1185">Reference proteome</keyword>
<gene>
    <name evidence="1" type="ORF">MBOE_25320</name>
</gene>
<accession>A0ABN5ZAF5</accession>
<proteinExistence type="predicted"/>